<dbReference type="PANTHER" id="PTHR30126">
    <property type="entry name" value="HTH-TYPE TRANSCRIPTIONAL REGULATOR"/>
    <property type="match status" value="1"/>
</dbReference>
<geneLocation type="plasmid" evidence="6">
    <name>p16005813A</name>
</geneLocation>
<dbReference type="GO" id="GO:0000976">
    <property type="term" value="F:transcription cis-regulatory region binding"/>
    <property type="evidence" value="ECO:0007669"/>
    <property type="project" value="TreeGrafter"/>
</dbReference>
<name>A0A5B8KS39_9ENTR</name>
<keyword evidence="4" id="KW-0804">Transcription</keyword>
<dbReference type="PANTHER" id="PTHR30126:SF94">
    <property type="entry name" value="LYSR FAMILY TRANSCRIPTIONAL REGULATOR"/>
    <property type="match status" value="1"/>
</dbReference>
<evidence type="ECO:0000259" key="5">
    <source>
        <dbReference type="PROSITE" id="PS50931"/>
    </source>
</evidence>
<dbReference type="InterPro" id="IPR000847">
    <property type="entry name" value="LysR_HTH_N"/>
</dbReference>
<dbReference type="CDD" id="cd05466">
    <property type="entry name" value="PBP2_LTTR_substrate"/>
    <property type="match status" value="1"/>
</dbReference>
<keyword evidence="2" id="KW-0805">Transcription regulation</keyword>
<dbReference type="Gene3D" id="3.40.190.10">
    <property type="entry name" value="Periplasmic binding protein-like II"/>
    <property type="match status" value="2"/>
</dbReference>
<evidence type="ECO:0000256" key="2">
    <source>
        <dbReference type="ARBA" id="ARBA00023015"/>
    </source>
</evidence>
<comment type="similarity">
    <text evidence="1">Belongs to the LysR transcriptional regulatory family.</text>
</comment>
<sequence>MTLKQLQAFYWAASLGSISAAAAKLNITQSTLSKRVLELESFLSQSLFSRSAQKLVLTEVGTKIFDHAFRMIQIENEIYNTVTPSSEISGKFKAGISELTAMTWFPGYISSVYNININFEAEIYVDVAAVLLKRLTKGEIDFAILPFNSEQDKHFNAVQLSTVKFLWAASPELLPVSSRITSEQLQNFTHLTHTADSHLKRIYDQWITHNHVNSARTMTCNSLSAITACTIAKVGISLLPQTLLTPLVISKKLTAHVSEFELPIVDYYFCWNISDTRTSLPLLANLARTNADYNLNKALDIFQ</sequence>
<proteinExistence type="inferred from homology"/>
<dbReference type="SUPFAM" id="SSF53850">
    <property type="entry name" value="Periplasmic binding protein-like II"/>
    <property type="match status" value="1"/>
</dbReference>
<dbReference type="InterPro" id="IPR005119">
    <property type="entry name" value="LysR_subst-bd"/>
</dbReference>
<evidence type="ECO:0000256" key="3">
    <source>
        <dbReference type="ARBA" id="ARBA00023125"/>
    </source>
</evidence>
<dbReference type="Pfam" id="PF03466">
    <property type="entry name" value="LysR_substrate"/>
    <property type="match status" value="1"/>
</dbReference>
<dbReference type="SUPFAM" id="SSF46785">
    <property type="entry name" value="Winged helix' DNA-binding domain"/>
    <property type="match status" value="1"/>
</dbReference>
<keyword evidence="3" id="KW-0238">DNA-binding</keyword>
<organism evidence="6">
    <name type="scientific">Leclercia adecarboxylata</name>
    <dbReference type="NCBI Taxonomy" id="83655"/>
    <lineage>
        <taxon>Bacteria</taxon>
        <taxon>Pseudomonadati</taxon>
        <taxon>Pseudomonadota</taxon>
        <taxon>Gammaproteobacteria</taxon>
        <taxon>Enterobacterales</taxon>
        <taxon>Enterobacteriaceae</taxon>
        <taxon>Leclercia</taxon>
    </lineage>
</organism>
<evidence type="ECO:0000313" key="6">
    <source>
        <dbReference type="EMBL" id="QDY98067.1"/>
    </source>
</evidence>
<accession>A0A5B8KS39</accession>
<dbReference type="PROSITE" id="PS50931">
    <property type="entry name" value="HTH_LYSR"/>
    <property type="match status" value="1"/>
</dbReference>
<evidence type="ECO:0000256" key="4">
    <source>
        <dbReference type="ARBA" id="ARBA00023163"/>
    </source>
</evidence>
<dbReference type="Pfam" id="PF00126">
    <property type="entry name" value="HTH_1"/>
    <property type="match status" value="1"/>
</dbReference>
<reference evidence="6" key="1">
    <citation type="submission" date="2018-10" db="EMBL/GenBank/DDBJ databases">
        <authorList>
            <person name="Zhou D."/>
            <person name="Yin Z."/>
            <person name="Feng J."/>
        </authorList>
    </citation>
    <scope>NUCLEOTIDE SEQUENCE</scope>
    <source>
        <strain evidence="6">16005813</strain>
        <plasmid evidence="6">p16005813A</plasmid>
    </source>
</reference>
<protein>
    <submittedName>
        <fullName evidence="6">LysR-family transcriptional regulator</fullName>
    </submittedName>
</protein>
<dbReference type="InterPro" id="IPR036388">
    <property type="entry name" value="WH-like_DNA-bd_sf"/>
</dbReference>
<evidence type="ECO:0000256" key="1">
    <source>
        <dbReference type="ARBA" id="ARBA00009437"/>
    </source>
</evidence>
<dbReference type="Gene3D" id="1.10.10.10">
    <property type="entry name" value="Winged helix-like DNA-binding domain superfamily/Winged helix DNA-binding domain"/>
    <property type="match status" value="1"/>
</dbReference>
<keyword evidence="6" id="KW-0614">Plasmid</keyword>
<dbReference type="GO" id="GO:0003700">
    <property type="term" value="F:DNA-binding transcription factor activity"/>
    <property type="evidence" value="ECO:0007669"/>
    <property type="project" value="InterPro"/>
</dbReference>
<dbReference type="AlphaFoldDB" id="A0A5B8KS39"/>
<dbReference type="PRINTS" id="PR00039">
    <property type="entry name" value="HTHLYSR"/>
</dbReference>
<dbReference type="EMBL" id="MK036891">
    <property type="protein sequence ID" value="QDY98067.1"/>
    <property type="molecule type" value="Genomic_DNA"/>
</dbReference>
<feature type="domain" description="HTH lysR-type" evidence="5">
    <location>
        <begin position="1"/>
        <end position="58"/>
    </location>
</feature>
<dbReference type="RefSeq" id="WP_172693857.1">
    <property type="nucleotide sequence ID" value="NZ_JALKTL010000011.1"/>
</dbReference>
<dbReference type="InterPro" id="IPR036390">
    <property type="entry name" value="WH_DNA-bd_sf"/>
</dbReference>